<accession>F7NGC4</accession>
<evidence type="ECO:0000259" key="5">
    <source>
        <dbReference type="SMART" id="SM00563"/>
    </source>
</evidence>
<feature type="domain" description="Phospholipid/glycerol acyltransferase" evidence="5">
    <location>
        <begin position="33"/>
        <end position="145"/>
    </location>
</feature>
<keyword evidence="4" id="KW-0444">Lipid biosynthesis</keyword>
<name>F7NGC4_9FIRM</name>
<comment type="domain">
    <text evidence="4">The HXXXXD motif is essential for acyltransferase activity and may constitute the binding site for the phosphate moiety of the glycerol-3-phosphate.</text>
</comment>
<keyword evidence="4" id="KW-0443">Lipid metabolism</keyword>
<dbReference type="OrthoDB" id="9803035at2"/>
<comment type="caution">
    <text evidence="6">The sequence shown here is derived from an EMBL/GenBank/DDBJ whole genome shotgun (WGS) entry which is preliminary data.</text>
</comment>
<reference evidence="6 7" key="1">
    <citation type="journal article" date="2011" name="EMBO J.">
        <title>Structural diversity of bacterial flagellar motors.</title>
        <authorList>
            <person name="Chen S."/>
            <person name="Beeby M."/>
            <person name="Murphy G.E."/>
            <person name="Leadbetter J.R."/>
            <person name="Hendrixson D.R."/>
            <person name="Briegel A."/>
            <person name="Li Z."/>
            <person name="Shi J."/>
            <person name="Tocheva E.I."/>
            <person name="Muller A."/>
            <person name="Dobro M.J."/>
            <person name="Jensen G.J."/>
        </authorList>
    </citation>
    <scope>NUCLEOTIDE SEQUENCE [LARGE SCALE GENOMIC DNA]</scope>
    <source>
        <strain evidence="6 7">DSM 6540</strain>
    </source>
</reference>
<dbReference type="GO" id="GO:0003841">
    <property type="term" value="F:1-acylglycerol-3-phosphate O-acyltransferase activity"/>
    <property type="evidence" value="ECO:0007669"/>
    <property type="project" value="UniProtKB-UniRule"/>
</dbReference>
<protein>
    <recommendedName>
        <fullName evidence="4">1-acyl-sn-glycerol-3-phosphate acyltransferase</fullName>
        <ecNumber evidence="4">2.3.1.51</ecNumber>
    </recommendedName>
</protein>
<keyword evidence="3 4" id="KW-0012">Acyltransferase</keyword>
<evidence type="ECO:0000256" key="1">
    <source>
        <dbReference type="ARBA" id="ARBA00008655"/>
    </source>
</evidence>
<proteinExistence type="inferred from homology"/>
<gene>
    <name evidence="6" type="ORF">ALO_05538</name>
</gene>
<dbReference type="GO" id="GO:0006654">
    <property type="term" value="P:phosphatidic acid biosynthetic process"/>
    <property type="evidence" value="ECO:0007669"/>
    <property type="project" value="TreeGrafter"/>
</dbReference>
<keyword evidence="2 4" id="KW-0808">Transferase</keyword>
<dbReference type="Pfam" id="PF01553">
    <property type="entry name" value="Acyltransferase"/>
    <property type="match status" value="1"/>
</dbReference>
<keyword evidence="4" id="KW-0594">Phospholipid biosynthesis</keyword>
<dbReference type="AlphaFoldDB" id="F7NGC4"/>
<sequence length="197" mass="21885">MYNLLRFLFRTTFQIVFRWQVKGVENIPKNQGVIIAANHISLWDPPVIGCAVPGKVHFMAKQELFKIPVFGWIISRLNAFPVKRGTADRNAIREAINRLRQGNVLGIFPEGTRSKKGTLGAGEPGVALIALKAGVPVVPTAVIGTNQVLRNGKILPRFEVIFGKPIYFNETQRDNLEIASDLIMREIGALLANRQSD</sequence>
<evidence type="ECO:0000256" key="3">
    <source>
        <dbReference type="ARBA" id="ARBA00023315"/>
    </source>
</evidence>
<dbReference type="SMART" id="SM00563">
    <property type="entry name" value="PlsC"/>
    <property type="match status" value="1"/>
</dbReference>
<keyword evidence="4" id="KW-1208">Phospholipid metabolism</keyword>
<evidence type="ECO:0000313" key="7">
    <source>
        <dbReference type="Proteomes" id="UP000003240"/>
    </source>
</evidence>
<evidence type="ECO:0000256" key="4">
    <source>
        <dbReference type="RuleBase" id="RU361267"/>
    </source>
</evidence>
<dbReference type="EC" id="2.3.1.51" evidence="4"/>
<evidence type="ECO:0000313" key="6">
    <source>
        <dbReference type="EMBL" id="EGO64917.1"/>
    </source>
</evidence>
<dbReference type="Proteomes" id="UP000003240">
    <property type="component" value="Unassembled WGS sequence"/>
</dbReference>
<dbReference type="InterPro" id="IPR002123">
    <property type="entry name" value="Plipid/glycerol_acylTrfase"/>
</dbReference>
<dbReference type="SUPFAM" id="SSF69593">
    <property type="entry name" value="Glycerol-3-phosphate (1)-acyltransferase"/>
    <property type="match status" value="1"/>
</dbReference>
<dbReference type="EMBL" id="AFGF01000041">
    <property type="protein sequence ID" value="EGO64917.1"/>
    <property type="molecule type" value="Genomic_DNA"/>
</dbReference>
<dbReference type="InterPro" id="IPR004552">
    <property type="entry name" value="AGP_acyltrans"/>
</dbReference>
<comment type="similarity">
    <text evidence="1 4">Belongs to the 1-acyl-sn-glycerol-3-phosphate acyltransferase family.</text>
</comment>
<dbReference type="GO" id="GO:0016020">
    <property type="term" value="C:membrane"/>
    <property type="evidence" value="ECO:0007669"/>
    <property type="project" value="InterPro"/>
</dbReference>
<keyword evidence="7" id="KW-1185">Reference proteome</keyword>
<dbReference type="STRING" id="1009370.ALO_05538"/>
<dbReference type="PANTHER" id="PTHR10434">
    <property type="entry name" value="1-ACYL-SN-GLYCEROL-3-PHOSPHATE ACYLTRANSFERASE"/>
    <property type="match status" value="1"/>
</dbReference>
<comment type="catalytic activity">
    <reaction evidence="4">
        <text>a 1-acyl-sn-glycero-3-phosphate + an acyl-CoA = a 1,2-diacyl-sn-glycero-3-phosphate + CoA</text>
        <dbReference type="Rhea" id="RHEA:19709"/>
        <dbReference type="ChEBI" id="CHEBI:57287"/>
        <dbReference type="ChEBI" id="CHEBI:57970"/>
        <dbReference type="ChEBI" id="CHEBI:58342"/>
        <dbReference type="ChEBI" id="CHEBI:58608"/>
        <dbReference type="EC" id="2.3.1.51"/>
    </reaction>
</comment>
<dbReference type="NCBIfam" id="TIGR00530">
    <property type="entry name" value="AGP_acyltrn"/>
    <property type="match status" value="1"/>
</dbReference>
<dbReference type="PANTHER" id="PTHR10434:SF11">
    <property type="entry name" value="1-ACYL-SN-GLYCEROL-3-PHOSPHATE ACYLTRANSFERASE"/>
    <property type="match status" value="1"/>
</dbReference>
<dbReference type="CDD" id="cd07989">
    <property type="entry name" value="LPLAT_AGPAT-like"/>
    <property type="match status" value="1"/>
</dbReference>
<dbReference type="eggNOG" id="COG0204">
    <property type="taxonomic scope" value="Bacteria"/>
</dbReference>
<dbReference type="RefSeq" id="WP_004093624.1">
    <property type="nucleotide sequence ID" value="NZ_AFGF01000041.1"/>
</dbReference>
<evidence type="ECO:0000256" key="2">
    <source>
        <dbReference type="ARBA" id="ARBA00022679"/>
    </source>
</evidence>
<organism evidence="6 7">
    <name type="scientific">Acetonema longum DSM 6540</name>
    <dbReference type="NCBI Taxonomy" id="1009370"/>
    <lineage>
        <taxon>Bacteria</taxon>
        <taxon>Bacillati</taxon>
        <taxon>Bacillota</taxon>
        <taxon>Negativicutes</taxon>
        <taxon>Acetonemataceae</taxon>
        <taxon>Acetonema</taxon>
    </lineage>
</organism>